<dbReference type="InterPro" id="IPR016181">
    <property type="entry name" value="Acyl_CoA_acyltransferase"/>
</dbReference>
<comment type="caution">
    <text evidence="1">The sequence shown here is derived from an EMBL/GenBank/DDBJ whole genome shotgun (WGS) entry which is preliminary data.</text>
</comment>
<reference evidence="1 2" key="1">
    <citation type="submission" date="2019-03" db="EMBL/GenBank/DDBJ databases">
        <title>Metabolic reconstructions from genomes of highly enriched 'Candidatus Accumulibacter' and 'Candidatus Competibacter' bioreactor populations.</title>
        <authorList>
            <person name="Annavajhala M.K."/>
            <person name="Welles L."/>
            <person name="Abbas B."/>
            <person name="Sorokin D."/>
            <person name="Park H."/>
            <person name="Van Loosdrecht M."/>
            <person name="Chandran K."/>
        </authorList>
    </citation>
    <scope>NUCLEOTIDE SEQUENCE [LARGE SCALE GENOMIC DNA]</scope>
    <source>
        <strain evidence="1 2">SBR_G</strain>
    </source>
</reference>
<accession>A0ABX1TGS3</accession>
<evidence type="ECO:0000313" key="1">
    <source>
        <dbReference type="EMBL" id="NMQ18580.1"/>
    </source>
</evidence>
<gene>
    <name evidence="1" type="ORF">E4P82_04820</name>
</gene>
<organism evidence="1 2">
    <name type="scientific">Candidatus Competibacter phosphatis</name>
    <dbReference type="NCBI Taxonomy" id="221280"/>
    <lineage>
        <taxon>Bacteria</taxon>
        <taxon>Pseudomonadati</taxon>
        <taxon>Pseudomonadota</taxon>
        <taxon>Gammaproteobacteria</taxon>
        <taxon>Candidatus Competibacteraceae</taxon>
        <taxon>Candidatus Competibacter</taxon>
    </lineage>
</organism>
<sequence>MRIQFLDSLSELSASEWNALVPDHNPFLSHEFLSALERHRCVGECSGWIPRHLACRDEHGRLLGAAPLYLKYNSYGEFVFDWGWAEAYRRQGLSYYPKLVGAIPYTPVTSPRLLLAPDQPDPQATARTMIDQVLEESRHRQFSSIHWLFPTAADLDPLLAQGFLHRLGCQFHWRNRSYRDFQDFLDTFTAKRRKNINRERRLVRDAGLELRLLSGHEATEAEWRVLHDFYRSTFDRLGGTPTLTLPFFQEIATTLGDQIVLVLARSQGREVAGAISFRGDTTLYGRHWGCRADYDSLHFEACYYQGLEYCIRTGLQHFEPGAQGEHKIYRGFLPTLTHSTHWIAHPGFRSAVADFLARETPALQQYAGELLRHSPYRDEVTPDAPDVAGPT</sequence>
<dbReference type="InterPro" id="IPR007434">
    <property type="entry name" value="FemAB-like"/>
</dbReference>
<dbReference type="EMBL" id="SPMZ01000014">
    <property type="protein sequence ID" value="NMQ18580.1"/>
    <property type="molecule type" value="Genomic_DNA"/>
</dbReference>
<dbReference type="Proteomes" id="UP000760480">
    <property type="component" value="Unassembled WGS sequence"/>
</dbReference>
<name>A0ABX1TGS3_9GAMM</name>
<protein>
    <submittedName>
        <fullName evidence="1">N-acetyltransferase</fullName>
    </submittedName>
</protein>
<evidence type="ECO:0000313" key="2">
    <source>
        <dbReference type="Proteomes" id="UP000760480"/>
    </source>
</evidence>
<dbReference type="PANTHER" id="PTHR47017">
    <property type="entry name" value="ACYL-COA"/>
    <property type="match status" value="1"/>
</dbReference>
<keyword evidence="2" id="KW-1185">Reference proteome</keyword>
<dbReference type="PANTHER" id="PTHR47017:SF1">
    <property type="entry name" value="ACYL-COA"/>
    <property type="match status" value="1"/>
</dbReference>
<dbReference type="Gene3D" id="3.40.630.30">
    <property type="match status" value="1"/>
</dbReference>
<dbReference type="SUPFAM" id="SSF55729">
    <property type="entry name" value="Acyl-CoA N-acyltransferases (Nat)"/>
    <property type="match status" value="1"/>
</dbReference>
<dbReference type="Pfam" id="PF04339">
    <property type="entry name" value="FemAB_like"/>
    <property type="match status" value="1"/>
</dbReference>
<proteinExistence type="predicted"/>
<dbReference type="RefSeq" id="WP_169247837.1">
    <property type="nucleotide sequence ID" value="NZ_SPMZ01000014.1"/>
</dbReference>